<reference evidence="3" key="1">
    <citation type="submission" date="2020-01" db="EMBL/GenBank/DDBJ databases">
        <title>Insect and environment-associated Actinomycetes.</title>
        <authorList>
            <person name="Currrie C."/>
            <person name="Chevrette M."/>
            <person name="Carlson C."/>
            <person name="Stubbendieck R."/>
            <person name="Wendt-Pienkowski E."/>
        </authorList>
    </citation>
    <scope>NUCLEOTIDE SEQUENCE</scope>
    <source>
        <strain evidence="3">SID12501</strain>
    </source>
</reference>
<comment type="similarity">
    <text evidence="1">Belongs to the polysaccharide synthase family.</text>
</comment>
<dbReference type="InterPro" id="IPR003869">
    <property type="entry name" value="Polysac_CapD-like"/>
</dbReference>
<proteinExistence type="inferred from homology"/>
<evidence type="ECO:0000313" key="3">
    <source>
        <dbReference type="EMBL" id="NEC93080.1"/>
    </source>
</evidence>
<gene>
    <name evidence="3" type="ORF">G3I71_46820</name>
</gene>
<dbReference type="PANTHER" id="PTHR43318:SF2">
    <property type="entry name" value="UDP-N-ACETYLGLUCOSAMINE 4,6-DEHYDRATASE (INVERTING)"/>
    <property type="match status" value="1"/>
</dbReference>
<comment type="caution">
    <text evidence="3">The sequence shown here is derived from an EMBL/GenBank/DDBJ whole genome shotgun (WGS) entry which is preliminary data.</text>
</comment>
<dbReference type="PANTHER" id="PTHR43318">
    <property type="entry name" value="UDP-N-ACETYLGLUCOSAMINE 4,6-DEHYDRATASE"/>
    <property type="match status" value="1"/>
</dbReference>
<sequence>MSLLSGASILVTGGTGSFGKAFLREVLEHHDPRRLVVFSRDELKQYEVRRELDDDPRLRWFIGDVRDRQRLTRAMHGVDYGVHAAALKQAEIESGALTGFTAAIAAYGFFFIPAM</sequence>
<accession>A0A6B3CAG5</accession>
<evidence type="ECO:0000259" key="2">
    <source>
        <dbReference type="Pfam" id="PF02719"/>
    </source>
</evidence>
<evidence type="ECO:0000256" key="1">
    <source>
        <dbReference type="ARBA" id="ARBA00007430"/>
    </source>
</evidence>
<protein>
    <submittedName>
        <fullName evidence="3">Polysaccharide biosynthesis protein</fullName>
    </submittedName>
</protein>
<organism evidence="3">
    <name type="scientific">Streptomyces sp. SID12501</name>
    <dbReference type="NCBI Taxonomy" id="2706042"/>
    <lineage>
        <taxon>Bacteria</taxon>
        <taxon>Bacillati</taxon>
        <taxon>Actinomycetota</taxon>
        <taxon>Actinomycetes</taxon>
        <taxon>Kitasatosporales</taxon>
        <taxon>Streptomycetaceae</taxon>
        <taxon>Streptomyces</taxon>
    </lineage>
</organism>
<dbReference type="SUPFAM" id="SSF51735">
    <property type="entry name" value="NAD(P)-binding Rossmann-fold domains"/>
    <property type="match status" value="1"/>
</dbReference>
<dbReference type="RefSeq" id="WP_164325041.1">
    <property type="nucleotide sequence ID" value="NZ_JAAGLU010000468.1"/>
</dbReference>
<dbReference type="Pfam" id="PF02719">
    <property type="entry name" value="Polysacc_synt_2"/>
    <property type="match status" value="1"/>
</dbReference>
<dbReference type="Gene3D" id="3.40.50.720">
    <property type="entry name" value="NAD(P)-binding Rossmann-like Domain"/>
    <property type="match status" value="1"/>
</dbReference>
<name>A0A6B3CAG5_9ACTN</name>
<dbReference type="AlphaFoldDB" id="A0A6B3CAG5"/>
<dbReference type="InterPro" id="IPR051203">
    <property type="entry name" value="Polysaccharide_Synthase-Rel"/>
</dbReference>
<dbReference type="InterPro" id="IPR036291">
    <property type="entry name" value="NAD(P)-bd_dom_sf"/>
</dbReference>
<dbReference type="EMBL" id="JAAGLU010000468">
    <property type="protein sequence ID" value="NEC93080.1"/>
    <property type="molecule type" value="Genomic_DNA"/>
</dbReference>
<feature type="non-terminal residue" evidence="3">
    <location>
        <position position="115"/>
    </location>
</feature>
<feature type="domain" description="Polysaccharide biosynthesis protein CapD-like" evidence="2">
    <location>
        <begin position="9"/>
        <end position="90"/>
    </location>
</feature>